<dbReference type="Pfam" id="PF14223">
    <property type="entry name" value="Retrotran_gag_2"/>
    <property type="match status" value="1"/>
</dbReference>
<evidence type="ECO:0000313" key="2">
    <source>
        <dbReference type="EMBL" id="KAL2517992.1"/>
    </source>
</evidence>
<feature type="region of interest" description="Disordered" evidence="1">
    <location>
        <begin position="294"/>
        <end position="321"/>
    </location>
</feature>
<evidence type="ECO:0000313" key="3">
    <source>
        <dbReference type="Proteomes" id="UP001604336"/>
    </source>
</evidence>
<dbReference type="PANTHER" id="PTHR47481">
    <property type="match status" value="1"/>
</dbReference>
<dbReference type="PANTHER" id="PTHR47481:SF22">
    <property type="entry name" value="RETROTRANSPOSON GAG DOMAIN-CONTAINING PROTEIN"/>
    <property type="match status" value="1"/>
</dbReference>
<feature type="compositionally biased region" description="Basic residues" evidence="1">
    <location>
        <begin position="1"/>
        <end position="13"/>
    </location>
</feature>
<sequence>MNWRTKVYKTRRQGPKEQSTKEEKTYYKEMTIMLKPQYLLLKEMEYAVQPPQQICLQPHNITMNLVTMELSKFMATVVPSTLETNSTVPATTNSSSTAQVPVPTSNFAPFGMNLTQAASVKLDKNNFLLWKNVIMPIVRGHGLEGYLMGTNECPHQIISTQITIEAGVMVRSSPNPEYSRWMSVDQLLMGWLYSSMSSEIVMRVMGCNSSSELWRAINENYGILNRSRVTFLTSELQRMRKGSMSMDQYLSSIKQLADNLEIAGNKIEHTDLVTQVLAGLDEEYTPIVVQNASSYGGKGNRSGRGSNFRGRTRGRGRFGRSNEARNPCQICGLNNHTTAWCYNRFDEKYMGKRPTDQSSNPYPSAYTATPNSVEDKAWYANSGASHHITTDKDNIAEAK</sequence>
<name>A0ABD1TZ30_9LAMI</name>
<proteinExistence type="predicted"/>
<evidence type="ECO:0000256" key="1">
    <source>
        <dbReference type="SAM" id="MobiDB-lite"/>
    </source>
</evidence>
<keyword evidence="2" id="KW-0675">Receptor</keyword>
<reference evidence="3" key="1">
    <citation type="submission" date="2024-07" db="EMBL/GenBank/DDBJ databases">
        <title>Two chromosome-level genome assemblies of Korean endemic species Abeliophyllum distichum and Forsythia ovata (Oleaceae).</title>
        <authorList>
            <person name="Jang H."/>
        </authorList>
    </citation>
    <scope>NUCLEOTIDE SEQUENCE [LARGE SCALE GENOMIC DNA]</scope>
</reference>
<dbReference type="Proteomes" id="UP001604336">
    <property type="component" value="Unassembled WGS sequence"/>
</dbReference>
<comment type="caution">
    <text evidence="2">The sequence shown here is derived from an EMBL/GenBank/DDBJ whole genome shotgun (WGS) entry which is preliminary data.</text>
</comment>
<accession>A0ABD1TZ30</accession>
<protein>
    <submittedName>
        <fullName evidence="2">Glutamate receptor</fullName>
    </submittedName>
</protein>
<keyword evidence="3" id="KW-1185">Reference proteome</keyword>
<dbReference type="EMBL" id="JBFOLK010000004">
    <property type="protein sequence ID" value="KAL2517992.1"/>
    <property type="molecule type" value="Genomic_DNA"/>
</dbReference>
<feature type="region of interest" description="Disordered" evidence="1">
    <location>
        <begin position="1"/>
        <end position="22"/>
    </location>
</feature>
<organism evidence="2 3">
    <name type="scientific">Abeliophyllum distichum</name>
    <dbReference type="NCBI Taxonomy" id="126358"/>
    <lineage>
        <taxon>Eukaryota</taxon>
        <taxon>Viridiplantae</taxon>
        <taxon>Streptophyta</taxon>
        <taxon>Embryophyta</taxon>
        <taxon>Tracheophyta</taxon>
        <taxon>Spermatophyta</taxon>
        <taxon>Magnoliopsida</taxon>
        <taxon>eudicotyledons</taxon>
        <taxon>Gunneridae</taxon>
        <taxon>Pentapetalae</taxon>
        <taxon>asterids</taxon>
        <taxon>lamiids</taxon>
        <taxon>Lamiales</taxon>
        <taxon>Oleaceae</taxon>
        <taxon>Forsythieae</taxon>
        <taxon>Abeliophyllum</taxon>
    </lineage>
</organism>
<gene>
    <name evidence="2" type="ORF">Adt_14239</name>
</gene>
<dbReference type="AlphaFoldDB" id="A0ABD1TZ30"/>